<evidence type="ECO:0000259" key="4">
    <source>
        <dbReference type="PROSITE" id="PS51720"/>
    </source>
</evidence>
<comment type="caution">
    <text evidence="5">The sequence shown here is derived from an EMBL/GenBank/DDBJ whole genome shotgun (WGS) entry which is preliminary data.</text>
</comment>
<gene>
    <name evidence="5" type="ORF">K7X08_021634</name>
</gene>
<dbReference type="EMBL" id="JAJAGQ010000010">
    <property type="protein sequence ID" value="KAJ8551619.1"/>
    <property type="molecule type" value="Genomic_DNA"/>
</dbReference>
<evidence type="ECO:0000256" key="3">
    <source>
        <dbReference type="ARBA" id="ARBA00023134"/>
    </source>
</evidence>
<dbReference type="Pfam" id="PF04548">
    <property type="entry name" value="AIG1"/>
    <property type="match status" value="1"/>
</dbReference>
<evidence type="ECO:0000313" key="5">
    <source>
        <dbReference type="EMBL" id="KAJ8551619.1"/>
    </source>
</evidence>
<dbReference type="FunFam" id="3.40.50.300:FF:000840">
    <property type="entry name" value="Immune-associated nucleotide-binding protein 9"/>
    <property type="match status" value="1"/>
</dbReference>
<dbReference type="InterPro" id="IPR006703">
    <property type="entry name" value="G_AIG1"/>
</dbReference>
<evidence type="ECO:0000313" key="6">
    <source>
        <dbReference type="Proteomes" id="UP001152561"/>
    </source>
</evidence>
<comment type="similarity">
    <text evidence="1">Belongs to the TRAFAC class TrmE-Era-EngA-EngB-Septin-like GTPase superfamily. AIG1/Toc34/Toc159-like paraseptin GTPase family. IAN subfamily.</text>
</comment>
<sequence length="230" mass="25488">MGGSSMISSDLDFTRKYIGERTLLLVGRTGEGKSATGNYILGTKAFRSMHSSAVVTTICQLQSTRLDDGQILNVIDTPGLFDISRHPDFVIKELVNCLDLAKDGIHAVLLILSVRTRFSREDEEATVQIFLEIFGSKISDYMIVVFTGGDELEESDETLVQYLDCCPEPLKVEQKLRDLRHLEAELAKDHAARLEAEQNAEAALMRQCPRVTSEELQAGKLIVHGTCSIL</sequence>
<proteinExistence type="inferred from homology"/>
<dbReference type="PANTHER" id="PTHR10903:SF119">
    <property type="entry name" value="AIG1-TYPE G DOMAIN-CONTAINING PROTEIN"/>
    <property type="match status" value="1"/>
</dbReference>
<dbReference type="OrthoDB" id="8954335at2759"/>
<protein>
    <recommendedName>
        <fullName evidence="4">AIG1-type G domain-containing protein</fullName>
    </recommendedName>
</protein>
<keyword evidence="2" id="KW-0547">Nucleotide-binding</keyword>
<evidence type="ECO:0000256" key="1">
    <source>
        <dbReference type="ARBA" id="ARBA00008535"/>
    </source>
</evidence>
<keyword evidence="6" id="KW-1185">Reference proteome</keyword>
<dbReference type="PROSITE" id="PS51720">
    <property type="entry name" value="G_AIG1"/>
    <property type="match status" value="1"/>
</dbReference>
<dbReference type="PANTHER" id="PTHR10903">
    <property type="entry name" value="GTPASE, IMAP FAMILY MEMBER-RELATED"/>
    <property type="match status" value="1"/>
</dbReference>
<dbReference type="AlphaFoldDB" id="A0A9Q1RDJ5"/>
<name>A0A9Q1RDJ5_9SOLA</name>
<organism evidence="5 6">
    <name type="scientific">Anisodus acutangulus</name>
    <dbReference type="NCBI Taxonomy" id="402998"/>
    <lineage>
        <taxon>Eukaryota</taxon>
        <taxon>Viridiplantae</taxon>
        <taxon>Streptophyta</taxon>
        <taxon>Embryophyta</taxon>
        <taxon>Tracheophyta</taxon>
        <taxon>Spermatophyta</taxon>
        <taxon>Magnoliopsida</taxon>
        <taxon>eudicotyledons</taxon>
        <taxon>Gunneridae</taxon>
        <taxon>Pentapetalae</taxon>
        <taxon>asterids</taxon>
        <taxon>lamiids</taxon>
        <taxon>Solanales</taxon>
        <taxon>Solanaceae</taxon>
        <taxon>Solanoideae</taxon>
        <taxon>Hyoscyameae</taxon>
        <taxon>Anisodus</taxon>
    </lineage>
</organism>
<keyword evidence="3" id="KW-0342">GTP-binding</keyword>
<dbReference type="GO" id="GO:0005525">
    <property type="term" value="F:GTP binding"/>
    <property type="evidence" value="ECO:0007669"/>
    <property type="project" value="UniProtKB-KW"/>
</dbReference>
<dbReference type="Gene3D" id="3.40.50.300">
    <property type="entry name" value="P-loop containing nucleotide triphosphate hydrolases"/>
    <property type="match status" value="1"/>
</dbReference>
<reference evidence="6" key="1">
    <citation type="journal article" date="2023" name="Proc. Natl. Acad. Sci. U.S.A.">
        <title>Genomic and structural basis for evolution of tropane alkaloid biosynthesis.</title>
        <authorList>
            <person name="Wanga Y.-J."/>
            <person name="Taina T."/>
            <person name="Yua J.-Y."/>
            <person name="Lia J."/>
            <person name="Xua B."/>
            <person name="Chenc J."/>
            <person name="D'Auriad J.C."/>
            <person name="Huanga J.-P."/>
            <person name="Huanga S.-X."/>
        </authorList>
    </citation>
    <scope>NUCLEOTIDE SEQUENCE [LARGE SCALE GENOMIC DNA]</scope>
    <source>
        <strain evidence="6">cv. KIB-2019</strain>
    </source>
</reference>
<accession>A0A9Q1RDJ5</accession>
<dbReference type="InterPro" id="IPR045058">
    <property type="entry name" value="GIMA/IAN/Toc"/>
</dbReference>
<dbReference type="Proteomes" id="UP001152561">
    <property type="component" value="Unassembled WGS sequence"/>
</dbReference>
<evidence type="ECO:0000256" key="2">
    <source>
        <dbReference type="ARBA" id="ARBA00022741"/>
    </source>
</evidence>
<feature type="domain" description="AIG1-type G" evidence="4">
    <location>
        <begin position="18"/>
        <end position="230"/>
    </location>
</feature>
<dbReference type="InterPro" id="IPR027417">
    <property type="entry name" value="P-loop_NTPase"/>
</dbReference>
<dbReference type="SUPFAM" id="SSF52540">
    <property type="entry name" value="P-loop containing nucleoside triphosphate hydrolases"/>
    <property type="match status" value="1"/>
</dbReference>